<dbReference type="Proteomes" id="UP000885256">
    <property type="component" value="Unassembled WGS sequence"/>
</dbReference>
<gene>
    <name evidence="4" type="ORF">A7D45_24935</name>
    <name evidence="2" type="ORF">AZF90_23590</name>
    <name evidence="3" type="ORF">BH006_23905</name>
    <name evidence="5" type="ORF">EKD96_24075</name>
</gene>
<reference evidence="2" key="2">
    <citation type="submission" date="2018-07" db="EMBL/GenBank/DDBJ databases">
        <authorList>
            <consortium name="GenomeTrakr network: Whole genome sequencing for foodborne pathogen traceback"/>
        </authorList>
    </citation>
    <scope>NUCLEOTIDE SEQUENCE [LARGE SCALE GENOMIC DNA]</scope>
    <source>
        <strain evidence="2">CFSAN047025</strain>
    </source>
</reference>
<protein>
    <submittedName>
        <fullName evidence="2">Helix-turn-helix domain-containing protein</fullName>
    </submittedName>
    <submittedName>
        <fullName evidence="3">Transcriptional regulator</fullName>
    </submittedName>
</protein>
<reference evidence="3" key="1">
    <citation type="submission" date="2016-09" db="EMBL/GenBank/DDBJ databases">
        <title>Whole Genome Sequencing of Salmonella enterica subsp. enterica serovar Nottingham.</title>
        <authorList>
            <person name="Zheng J."/>
            <person name="Wang H."/>
        </authorList>
    </citation>
    <scope>NUCLEOTIDE SEQUENCE [LARGE SCALE GENOMIC DNA]</scope>
    <source>
        <strain evidence="3">CFSAN055411</strain>
    </source>
</reference>
<dbReference type="Proteomes" id="UP000839926">
    <property type="component" value="Unassembled WGS sequence"/>
</dbReference>
<dbReference type="GO" id="GO:0003677">
    <property type="term" value="F:DNA binding"/>
    <property type="evidence" value="ECO:0007669"/>
    <property type="project" value="InterPro"/>
</dbReference>
<evidence type="ECO:0000313" key="3">
    <source>
        <dbReference type="EMBL" id="OEH96967.1"/>
    </source>
</evidence>
<dbReference type="SMART" id="SM00530">
    <property type="entry name" value="HTH_XRE"/>
    <property type="match status" value="1"/>
</dbReference>
<sequence length="132" mass="14945">MKTIAEQIGERLKTIRQNRGLSMGRLAKLCGWSGSSRIANYEAGTRSIGAEDAITLGQVLGISPAELMFGKQENANSWLSDNQQKLLELFNQLPASEQTRMLDLFEIRLKEIDEYVEQYLRSRQHKKDTPSS</sequence>
<dbReference type="PROSITE" id="PS50943">
    <property type="entry name" value="HTH_CROC1"/>
    <property type="match status" value="1"/>
</dbReference>
<dbReference type="Pfam" id="PF13560">
    <property type="entry name" value="HTH_31"/>
    <property type="match status" value="1"/>
</dbReference>
<feature type="domain" description="HTH cro/C1-type" evidence="1">
    <location>
        <begin position="12"/>
        <end position="67"/>
    </location>
</feature>
<evidence type="ECO:0000313" key="5">
    <source>
        <dbReference type="EMBL" id="RXL14799.1"/>
    </source>
</evidence>
<comment type="caution">
    <text evidence="3">The sequence shown here is derived from an EMBL/GenBank/DDBJ whole genome shotgun (WGS) entry which is preliminary data.</text>
</comment>
<dbReference type="EMBL" id="MJEL01000020">
    <property type="protein sequence ID" value="OEH96967.1"/>
    <property type="molecule type" value="Genomic_DNA"/>
</dbReference>
<organism evidence="3">
    <name type="scientific">Salmonella enterica</name>
    <name type="common">Salmonella choleraesuis</name>
    <dbReference type="NCBI Taxonomy" id="28901"/>
    <lineage>
        <taxon>Bacteria</taxon>
        <taxon>Pseudomonadati</taxon>
        <taxon>Pseudomonadota</taxon>
        <taxon>Gammaproteobacteria</taxon>
        <taxon>Enterobacterales</taxon>
        <taxon>Enterobacteriaceae</taxon>
        <taxon>Salmonella</taxon>
    </lineage>
</organism>
<dbReference type="CDD" id="cd00093">
    <property type="entry name" value="HTH_XRE"/>
    <property type="match status" value="1"/>
</dbReference>
<evidence type="ECO:0000259" key="1">
    <source>
        <dbReference type="PROSITE" id="PS50943"/>
    </source>
</evidence>
<reference evidence="5" key="4">
    <citation type="submission" date="2019-01" db="EMBL/GenBank/DDBJ databases">
        <title>Whole genome sequencing of Salmonella enterica.</title>
        <authorList>
            <person name="Cao G."/>
        </authorList>
    </citation>
    <scope>NUCLEOTIDE SEQUENCE [LARGE SCALE GENOMIC DNA]</scope>
    <source>
        <strain evidence="5">CFSAN074594</strain>
    </source>
</reference>
<dbReference type="RefSeq" id="WP_001574209.1">
    <property type="nucleotide sequence ID" value="NZ_BAABTZ010000001.1"/>
</dbReference>
<reference evidence="4" key="3">
    <citation type="submission" date="2018-08" db="EMBL/GenBank/DDBJ databases">
        <title>Whole genome sequencing of Salmonella enterica serotype newport.</title>
        <authorList>
            <person name="Bell R."/>
        </authorList>
    </citation>
    <scope>NUCLEOTIDE SEQUENCE [LARGE SCALE GENOMIC DNA]</scope>
    <source>
        <strain evidence="4">CFSAN048053</strain>
    </source>
</reference>
<dbReference type="EMBL" id="QWJL01000048">
    <property type="protein sequence ID" value="RIP22863.1"/>
    <property type="molecule type" value="Genomic_DNA"/>
</dbReference>
<dbReference type="EMBL" id="SDIQ01000065">
    <property type="protein sequence ID" value="RXL14799.1"/>
    <property type="molecule type" value="Genomic_DNA"/>
</dbReference>
<dbReference type="EMBL" id="AAGODW010000024">
    <property type="protein sequence ID" value="EBQ1844617.1"/>
    <property type="molecule type" value="Genomic_DNA"/>
</dbReference>
<dbReference type="SUPFAM" id="SSF47413">
    <property type="entry name" value="lambda repressor-like DNA-binding domains"/>
    <property type="match status" value="1"/>
</dbReference>
<evidence type="ECO:0000313" key="4">
    <source>
        <dbReference type="EMBL" id="RIP22863.1"/>
    </source>
</evidence>
<dbReference type="InterPro" id="IPR001387">
    <property type="entry name" value="Cro/C1-type_HTH"/>
</dbReference>
<dbReference type="AlphaFoldDB" id="A0A0W3YZS2"/>
<evidence type="ECO:0000313" key="2">
    <source>
        <dbReference type="EMBL" id="EBQ1844617.1"/>
    </source>
</evidence>
<dbReference type="Proteomes" id="UP000852880">
    <property type="component" value="Unassembled WGS sequence"/>
</dbReference>
<dbReference type="Gene3D" id="1.10.260.40">
    <property type="entry name" value="lambda repressor-like DNA-binding domains"/>
    <property type="match status" value="1"/>
</dbReference>
<dbReference type="Proteomes" id="UP000839536">
    <property type="component" value="Unassembled WGS sequence"/>
</dbReference>
<accession>A0A0W3YZS2</accession>
<dbReference type="InterPro" id="IPR010982">
    <property type="entry name" value="Lambda_DNA-bd_dom_sf"/>
</dbReference>
<proteinExistence type="predicted"/>
<name>A0A0W3YZS2_SALER</name>